<protein>
    <recommendedName>
        <fullName evidence="3">Adenylate kinase</fullName>
    </recommendedName>
</protein>
<dbReference type="Gene3D" id="3.40.50.300">
    <property type="entry name" value="P-loop containing nucleotide triphosphate hydrolases"/>
    <property type="match status" value="1"/>
</dbReference>
<sequence>MTKELYFVVGINGVGKSEISKEVSSKLDWLYISSSDLLKAAAGVKSSRELENFDQNQLNQIFVCALLVTLEESKNPIILDTHSVIFLEDGSQDFTENPELYQYARAILDIQADPQIISERIYTDNETGKRIRLLSVDPIDIKERQSTSSWAASNMAQHGNFKHVIIENNKSLEEAVEKMCQEIKIIHNE</sequence>
<dbReference type="InterPro" id="IPR027417">
    <property type="entry name" value="P-loop_NTPase"/>
</dbReference>
<organism evidence="1 2">
    <name type="scientific">Candidatus Collierbacteria bacterium GW2011_GWC2_44_18</name>
    <dbReference type="NCBI Taxonomy" id="1618392"/>
    <lineage>
        <taxon>Bacteria</taxon>
        <taxon>Candidatus Collieribacteriota</taxon>
    </lineage>
</organism>
<evidence type="ECO:0000313" key="1">
    <source>
        <dbReference type="EMBL" id="KKT48980.1"/>
    </source>
</evidence>
<dbReference type="STRING" id="1618392.UW41_C0014G0024"/>
<proteinExistence type="predicted"/>
<dbReference type="AlphaFoldDB" id="A0A0G1HPW6"/>
<dbReference type="Pfam" id="PF13207">
    <property type="entry name" value="AAA_17"/>
    <property type="match status" value="1"/>
</dbReference>
<comment type="caution">
    <text evidence="1">The sequence shown here is derived from an EMBL/GenBank/DDBJ whole genome shotgun (WGS) entry which is preliminary data.</text>
</comment>
<dbReference type="Proteomes" id="UP000034172">
    <property type="component" value="Unassembled WGS sequence"/>
</dbReference>
<reference evidence="1 2" key="1">
    <citation type="journal article" date="2015" name="Nature">
        <title>rRNA introns, odd ribosomes, and small enigmatic genomes across a large radiation of phyla.</title>
        <authorList>
            <person name="Brown C.T."/>
            <person name="Hug L.A."/>
            <person name="Thomas B.C."/>
            <person name="Sharon I."/>
            <person name="Castelle C.J."/>
            <person name="Singh A."/>
            <person name="Wilkins M.J."/>
            <person name="Williams K.H."/>
            <person name="Banfield J.F."/>
        </authorList>
    </citation>
    <scope>NUCLEOTIDE SEQUENCE [LARGE SCALE GENOMIC DNA]</scope>
</reference>
<accession>A0A0G1HPW6</accession>
<dbReference type="SUPFAM" id="SSF52540">
    <property type="entry name" value="P-loop containing nucleoside triphosphate hydrolases"/>
    <property type="match status" value="1"/>
</dbReference>
<gene>
    <name evidence="1" type="ORF">UW41_C0014G0024</name>
</gene>
<dbReference type="EMBL" id="LCIE01000014">
    <property type="protein sequence ID" value="KKT48980.1"/>
    <property type="molecule type" value="Genomic_DNA"/>
</dbReference>
<name>A0A0G1HPW6_9BACT</name>
<evidence type="ECO:0000313" key="2">
    <source>
        <dbReference type="Proteomes" id="UP000034172"/>
    </source>
</evidence>
<evidence type="ECO:0008006" key="3">
    <source>
        <dbReference type="Google" id="ProtNLM"/>
    </source>
</evidence>